<keyword evidence="3" id="KW-0804">Transcription</keyword>
<dbReference type="SUPFAM" id="SSF46689">
    <property type="entry name" value="Homeodomain-like"/>
    <property type="match status" value="2"/>
</dbReference>
<dbReference type="SMART" id="SM00342">
    <property type="entry name" value="HTH_ARAC"/>
    <property type="match status" value="1"/>
</dbReference>
<dbReference type="PROSITE" id="PS01124">
    <property type="entry name" value="HTH_ARAC_FAMILY_2"/>
    <property type="match status" value="1"/>
</dbReference>
<name>A0A6N3BU23_EUBLI</name>
<dbReference type="GO" id="GO:0003700">
    <property type="term" value="F:DNA-binding transcription factor activity"/>
    <property type="evidence" value="ECO:0007669"/>
    <property type="project" value="InterPro"/>
</dbReference>
<dbReference type="PANTHER" id="PTHR43280:SF2">
    <property type="entry name" value="HTH-TYPE TRANSCRIPTIONAL REGULATOR EXSA"/>
    <property type="match status" value="1"/>
</dbReference>
<dbReference type="InterPro" id="IPR018062">
    <property type="entry name" value="HTH_AraC-typ_CS"/>
</dbReference>
<dbReference type="Pfam" id="PF12833">
    <property type="entry name" value="HTH_18"/>
    <property type="match status" value="1"/>
</dbReference>
<gene>
    <name evidence="5" type="primary">btr_2</name>
    <name evidence="5" type="ORF">ELLFYP34_02555</name>
</gene>
<reference evidence="5" key="1">
    <citation type="submission" date="2019-11" db="EMBL/GenBank/DDBJ databases">
        <authorList>
            <person name="Feng L."/>
        </authorList>
    </citation>
    <scope>NUCLEOTIDE SEQUENCE</scope>
    <source>
        <strain evidence="5">ElimosumLFYP34</strain>
    </source>
</reference>
<organism evidence="5">
    <name type="scientific">Eubacterium limosum</name>
    <dbReference type="NCBI Taxonomy" id="1736"/>
    <lineage>
        <taxon>Bacteria</taxon>
        <taxon>Bacillati</taxon>
        <taxon>Bacillota</taxon>
        <taxon>Clostridia</taxon>
        <taxon>Eubacteriales</taxon>
        <taxon>Eubacteriaceae</taxon>
        <taxon>Eubacterium</taxon>
    </lineage>
</organism>
<evidence type="ECO:0000256" key="3">
    <source>
        <dbReference type="ARBA" id="ARBA00023163"/>
    </source>
</evidence>
<dbReference type="InterPro" id="IPR018060">
    <property type="entry name" value="HTH_AraC"/>
</dbReference>
<evidence type="ECO:0000259" key="4">
    <source>
        <dbReference type="PROSITE" id="PS01124"/>
    </source>
</evidence>
<protein>
    <submittedName>
        <fullName evidence="5">HTH-type transcriptional activator Btr</fullName>
    </submittedName>
</protein>
<dbReference type="AlphaFoldDB" id="A0A6N3BU23"/>
<dbReference type="Gene3D" id="1.10.10.60">
    <property type="entry name" value="Homeodomain-like"/>
    <property type="match status" value="2"/>
</dbReference>
<feature type="domain" description="HTH araC/xylS-type" evidence="4">
    <location>
        <begin position="319"/>
        <end position="417"/>
    </location>
</feature>
<dbReference type="GO" id="GO:0043565">
    <property type="term" value="F:sequence-specific DNA binding"/>
    <property type="evidence" value="ECO:0007669"/>
    <property type="project" value="InterPro"/>
</dbReference>
<evidence type="ECO:0000256" key="1">
    <source>
        <dbReference type="ARBA" id="ARBA00023015"/>
    </source>
</evidence>
<dbReference type="PANTHER" id="PTHR43280">
    <property type="entry name" value="ARAC-FAMILY TRANSCRIPTIONAL REGULATOR"/>
    <property type="match status" value="1"/>
</dbReference>
<dbReference type="InterPro" id="IPR020449">
    <property type="entry name" value="Tscrpt_reg_AraC-type_HTH"/>
</dbReference>
<dbReference type="InterPro" id="IPR009057">
    <property type="entry name" value="Homeodomain-like_sf"/>
</dbReference>
<dbReference type="InterPro" id="IPR018771">
    <property type="entry name" value="PocR_dom"/>
</dbReference>
<accession>A0A6N3BU23</accession>
<dbReference type="EMBL" id="CACRTR010000007">
    <property type="protein sequence ID" value="VYU05017.1"/>
    <property type="molecule type" value="Genomic_DNA"/>
</dbReference>
<evidence type="ECO:0000313" key="5">
    <source>
        <dbReference type="EMBL" id="VYU05017.1"/>
    </source>
</evidence>
<keyword evidence="1" id="KW-0805">Transcription regulation</keyword>
<keyword evidence="2" id="KW-0238">DNA-binding</keyword>
<dbReference type="PRINTS" id="PR00032">
    <property type="entry name" value="HTHARAC"/>
</dbReference>
<sequence length="420" mass="48628">MKGFEFLDEKYTRYMLECFSNATGLYLKGIDPEGEVFLELENLQECEFCGYVRSCNGGACTASYQQACQEAAKWKEPYFFRCHAGLVMWAVPIIVEEQSVGCLICGQVLLWEIDAFFIEELEEMNQDIENFGLLCEKARKLKVLSPHKSQSVADMLQAILNYLSKANAGGYDERLKTEAWRNVILNHMDERKNKFLEDPFDYDRHLKKEKMLLQAIRTGQRDKVSRALPGFLTDIYVLSNYSPDRVKVRVLEFMALVSRAIVEAGLDSHIAVMQNEKLFMEAAGIREVEVLFDRVSTMVDEFMEDIFILGETSHRSVLKAVREYIGAHYREALRIEDLAAEVGLSDSYLSHLFKETFNYTVNDYITRVRVENSVRLMEKRELTLREIAAHCGFKSPGYFSKVFKKYLGVTPREYRNRFIE</sequence>
<evidence type="ECO:0000256" key="2">
    <source>
        <dbReference type="ARBA" id="ARBA00023125"/>
    </source>
</evidence>
<proteinExistence type="predicted"/>
<dbReference type="Pfam" id="PF10114">
    <property type="entry name" value="PocR"/>
    <property type="match status" value="1"/>
</dbReference>
<dbReference type="PROSITE" id="PS00041">
    <property type="entry name" value="HTH_ARAC_FAMILY_1"/>
    <property type="match status" value="1"/>
</dbReference>